<dbReference type="PANTHER" id="PTHR30313:SF2">
    <property type="entry name" value="DNA PRIMASE"/>
    <property type="match status" value="1"/>
</dbReference>
<evidence type="ECO:0000256" key="10">
    <source>
        <dbReference type="ARBA" id="ARBA00023125"/>
    </source>
</evidence>
<dbReference type="InterPro" id="IPR019475">
    <property type="entry name" value="DNA_primase_DnaB-bd"/>
</dbReference>
<dbReference type="HAMAP" id="MF_00974">
    <property type="entry name" value="DNA_primase_DnaG"/>
    <property type="match status" value="1"/>
</dbReference>
<evidence type="ECO:0000256" key="6">
    <source>
        <dbReference type="ARBA" id="ARBA00022723"/>
    </source>
</evidence>
<keyword evidence="4 12" id="KW-0548">Nucleotidyltransferase</keyword>
<keyword evidence="6 12" id="KW-0479">Metal-binding</keyword>
<comment type="caution">
    <text evidence="15">The sequence shown here is derived from an EMBL/GenBank/DDBJ whole genome shotgun (WGS) entry which is preliminary data.</text>
</comment>
<evidence type="ECO:0000313" key="16">
    <source>
        <dbReference type="Proteomes" id="UP000029736"/>
    </source>
</evidence>
<dbReference type="SMART" id="SM00493">
    <property type="entry name" value="TOPRIM"/>
    <property type="match status" value="1"/>
</dbReference>
<dbReference type="Pfam" id="PF10410">
    <property type="entry name" value="DnaB_bind"/>
    <property type="match status" value="1"/>
</dbReference>
<keyword evidence="7 12" id="KW-0863">Zinc-finger</keyword>
<evidence type="ECO:0000313" key="15">
    <source>
        <dbReference type="EMBL" id="KGE86167.1"/>
    </source>
</evidence>
<dbReference type="InterPro" id="IPR013264">
    <property type="entry name" value="DNAG_N"/>
</dbReference>
<feature type="compositionally biased region" description="Pro residues" evidence="13">
    <location>
        <begin position="455"/>
        <end position="481"/>
    </location>
</feature>
<dbReference type="Gene3D" id="3.90.980.10">
    <property type="entry name" value="DNA primase, catalytic core, N-terminal domain"/>
    <property type="match status" value="1"/>
</dbReference>
<evidence type="ECO:0000256" key="12">
    <source>
        <dbReference type="HAMAP-Rule" id="MF_00974"/>
    </source>
</evidence>
<keyword evidence="10 12" id="KW-0238">DNA-binding</keyword>
<dbReference type="GO" id="GO:0003899">
    <property type="term" value="F:DNA-directed RNA polymerase activity"/>
    <property type="evidence" value="ECO:0007669"/>
    <property type="project" value="UniProtKB-UniRule"/>
</dbReference>
<dbReference type="AlphaFoldDB" id="A0A098S4P4"/>
<evidence type="ECO:0000256" key="5">
    <source>
        <dbReference type="ARBA" id="ARBA00022705"/>
    </source>
</evidence>
<dbReference type="Pfam" id="PF01807">
    <property type="entry name" value="Zn_ribbon_DnaG"/>
    <property type="match status" value="1"/>
</dbReference>
<dbReference type="EMBL" id="JPOS01000082">
    <property type="protein sequence ID" value="KGE86167.1"/>
    <property type="molecule type" value="Genomic_DNA"/>
</dbReference>
<dbReference type="GO" id="GO:0003677">
    <property type="term" value="F:DNA binding"/>
    <property type="evidence" value="ECO:0007669"/>
    <property type="project" value="UniProtKB-KW"/>
</dbReference>
<dbReference type="InterPro" id="IPR036977">
    <property type="entry name" value="DNA_primase_Znf_CHC2"/>
</dbReference>
<reference evidence="15 16" key="1">
    <citation type="journal article" date="2014" name="Int. J. Syst. Evol. Microbiol.">
        <title>Phaeodactylibacter xiamenensis gen. nov., sp. nov., a member of the family Saprospiraceae isolated from the marine alga Phaeodactylum tricornutum.</title>
        <authorList>
            <person name="Chen Z.Jr."/>
            <person name="Lei X."/>
            <person name="Lai Q."/>
            <person name="Li Y."/>
            <person name="Zhang B."/>
            <person name="Zhang J."/>
            <person name="Zhang H."/>
            <person name="Yang L."/>
            <person name="Zheng W."/>
            <person name="Tian Y."/>
            <person name="Yu Z."/>
            <person name="Xu H.Jr."/>
            <person name="Zheng T."/>
        </authorList>
    </citation>
    <scope>NUCLEOTIDE SEQUENCE [LARGE SCALE GENOMIC DNA]</scope>
    <source>
        <strain evidence="15 16">KD52</strain>
    </source>
</reference>
<dbReference type="GO" id="GO:0008270">
    <property type="term" value="F:zinc ion binding"/>
    <property type="evidence" value="ECO:0007669"/>
    <property type="project" value="UniProtKB-UniRule"/>
</dbReference>
<keyword evidence="16" id="KW-1185">Reference proteome</keyword>
<comment type="catalytic activity">
    <reaction evidence="12">
        <text>ssDNA + n NTP = ssDNA/pppN(pN)n-1 hybrid + (n-1) diphosphate.</text>
        <dbReference type="EC" id="2.7.7.101"/>
    </reaction>
</comment>
<comment type="cofactor">
    <cofactor evidence="12">
        <name>Zn(2+)</name>
        <dbReference type="ChEBI" id="CHEBI:29105"/>
    </cofactor>
    <text evidence="12">Binds 1 zinc ion per monomer.</text>
</comment>
<keyword evidence="11 12" id="KW-0804">Transcription</keyword>
<feature type="compositionally biased region" description="Basic and acidic residues" evidence="13">
    <location>
        <begin position="432"/>
        <end position="453"/>
    </location>
</feature>
<dbReference type="GO" id="GO:1990077">
    <property type="term" value="C:primosome complex"/>
    <property type="evidence" value="ECO:0007669"/>
    <property type="project" value="UniProtKB-KW"/>
</dbReference>
<keyword evidence="5 12" id="KW-0235">DNA replication</keyword>
<dbReference type="InterPro" id="IPR002694">
    <property type="entry name" value="Znf_CHC2"/>
</dbReference>
<protein>
    <recommendedName>
        <fullName evidence="12">DNA primase</fullName>
        <ecNumber evidence="12">2.7.7.101</ecNumber>
    </recommendedName>
</protein>
<keyword evidence="3 12" id="KW-0808">Transferase</keyword>
<evidence type="ECO:0000256" key="13">
    <source>
        <dbReference type="SAM" id="MobiDB-lite"/>
    </source>
</evidence>
<evidence type="ECO:0000256" key="9">
    <source>
        <dbReference type="ARBA" id="ARBA00022842"/>
    </source>
</evidence>
<dbReference type="Pfam" id="PF13155">
    <property type="entry name" value="Toprim_2"/>
    <property type="match status" value="1"/>
</dbReference>
<evidence type="ECO:0000256" key="8">
    <source>
        <dbReference type="ARBA" id="ARBA00022833"/>
    </source>
</evidence>
<proteinExistence type="inferred from homology"/>
<dbReference type="CDD" id="cd03364">
    <property type="entry name" value="TOPRIM_DnaG_primases"/>
    <property type="match status" value="1"/>
</dbReference>
<dbReference type="GO" id="GO:0000428">
    <property type="term" value="C:DNA-directed RNA polymerase complex"/>
    <property type="evidence" value="ECO:0007669"/>
    <property type="project" value="UniProtKB-KW"/>
</dbReference>
<dbReference type="GO" id="GO:0006269">
    <property type="term" value="P:DNA replication, synthesis of primer"/>
    <property type="evidence" value="ECO:0007669"/>
    <property type="project" value="UniProtKB-UniRule"/>
</dbReference>
<dbReference type="SMART" id="SM00400">
    <property type="entry name" value="ZnF_CHCC"/>
    <property type="match status" value="1"/>
</dbReference>
<keyword evidence="1 12" id="KW-0240">DNA-directed RNA polymerase</keyword>
<comment type="similarity">
    <text evidence="12">Belongs to the DnaG primase family.</text>
</comment>
<dbReference type="RefSeq" id="WP_044226262.1">
    <property type="nucleotide sequence ID" value="NZ_JBKAGJ010000002.1"/>
</dbReference>
<dbReference type="Gene3D" id="3.90.580.10">
    <property type="entry name" value="Zinc finger, CHC2-type domain"/>
    <property type="match status" value="1"/>
</dbReference>
<evidence type="ECO:0000256" key="1">
    <source>
        <dbReference type="ARBA" id="ARBA00022478"/>
    </source>
</evidence>
<name>A0A098S4P4_9BACT</name>
<dbReference type="STRING" id="1524460.IX84_23875"/>
<dbReference type="OrthoDB" id="9803773at2"/>
<feature type="zinc finger region" description="CHC2-type" evidence="12">
    <location>
        <begin position="37"/>
        <end position="61"/>
    </location>
</feature>
<sequence length="688" mass="77775">MIKQKTIDEIMETARVEDVVEDFVNLKRRGVNLIGLCPFHNEKTPSFTVSPSKGIYKCFGCGEGGDALKFVMEHEQLSYPEGLRYLANKYGIEIEETEVSDEARAERQHQESLFLVNEFAKQFYQEQMFETDRGKSVALSYFKQRGFREEVIKKFGLGYAPAGKDTFTLTAVQKGYNADLLKQLGLTSQYWRDFFRDRVMFPIHNLSGKVIGFGGRILVKDVKAPKYVNTPETEVYNKSKVLYGAFHAKQAIRKRDECILVEGYTDVISLHQADVKNVVASSGTSLTVGQIGLIKRYTENIKILYDGDKAGVKAALRGLGLVLEQGLNVKIVLLPDGEDPDSYVQSVGTDAFRNYIDQEAKDFIMFQAGLLQEEAAGDPVKLSKLIQEIVESISKIPDPIKRSLYVRECANLMGVDEQLLVNEANKAVEARLRKKEQERQREARQQERARRLQEAPPPSSPKSLPQGPPPPGAGDEPPFPTEEPGGITDLPFEELPPEEMPAPVREKPVGDGFQERDLVRILVTGGDAQFDQEDGLTVAEYLIANVEDVLDEFDNSLYQRVFQIAIEALSEGKAVTPKLFLHHIEDDVQRLAVDLSASPYEYSENWANKWEIFLNTQKMPDENFAKDSLSAMKRFRLRKLNRMIRQNADQLKAVMEKGEGDYMVHLKLDQKLKQLRNELAKELGTVVF</sequence>
<dbReference type="PANTHER" id="PTHR30313">
    <property type="entry name" value="DNA PRIMASE"/>
    <property type="match status" value="1"/>
</dbReference>
<dbReference type="InterPro" id="IPR034151">
    <property type="entry name" value="TOPRIM_DnaG_bac"/>
</dbReference>
<dbReference type="PROSITE" id="PS50880">
    <property type="entry name" value="TOPRIM"/>
    <property type="match status" value="1"/>
</dbReference>
<gene>
    <name evidence="12" type="primary">dnaG</name>
    <name evidence="15" type="ORF">IX84_23875</name>
</gene>
<dbReference type="EC" id="2.7.7.101" evidence="12"/>
<dbReference type="SUPFAM" id="SSF56731">
    <property type="entry name" value="DNA primase core"/>
    <property type="match status" value="1"/>
</dbReference>
<evidence type="ECO:0000256" key="2">
    <source>
        <dbReference type="ARBA" id="ARBA00022515"/>
    </source>
</evidence>
<dbReference type="FunFam" id="3.90.580.10:FF:000001">
    <property type="entry name" value="DNA primase"/>
    <property type="match status" value="1"/>
</dbReference>
<comment type="subunit">
    <text evidence="12">Monomer. Interacts with DnaB.</text>
</comment>
<keyword evidence="8 12" id="KW-0862">Zinc</keyword>
<dbReference type="Proteomes" id="UP000029736">
    <property type="component" value="Unassembled WGS sequence"/>
</dbReference>
<feature type="domain" description="Toprim" evidence="14">
    <location>
        <begin position="256"/>
        <end position="337"/>
    </location>
</feature>
<dbReference type="InterPro" id="IPR037068">
    <property type="entry name" value="DNA_primase_core_N_sf"/>
</dbReference>
<accession>A0A098S4P4</accession>
<evidence type="ECO:0000259" key="14">
    <source>
        <dbReference type="PROSITE" id="PS50880"/>
    </source>
</evidence>
<evidence type="ECO:0000256" key="11">
    <source>
        <dbReference type="ARBA" id="ARBA00023163"/>
    </source>
</evidence>
<dbReference type="Pfam" id="PF08275">
    <property type="entry name" value="DNAG_N"/>
    <property type="match status" value="1"/>
</dbReference>
<dbReference type="NCBIfam" id="TIGR01391">
    <property type="entry name" value="dnaG"/>
    <property type="match status" value="1"/>
</dbReference>
<dbReference type="InterPro" id="IPR050219">
    <property type="entry name" value="DnaG_primase"/>
</dbReference>
<feature type="region of interest" description="Disordered" evidence="13">
    <location>
        <begin position="432"/>
        <end position="510"/>
    </location>
</feature>
<evidence type="ECO:0000256" key="3">
    <source>
        <dbReference type="ARBA" id="ARBA00022679"/>
    </source>
</evidence>
<comment type="function">
    <text evidence="12">RNA polymerase that catalyzes the synthesis of short RNA molecules used as primers for DNA polymerase during DNA replication.</text>
</comment>
<keyword evidence="2 12" id="KW-0639">Primosome</keyword>
<evidence type="ECO:0000256" key="4">
    <source>
        <dbReference type="ARBA" id="ARBA00022695"/>
    </source>
</evidence>
<evidence type="ECO:0000256" key="7">
    <source>
        <dbReference type="ARBA" id="ARBA00022771"/>
    </source>
</evidence>
<dbReference type="InterPro" id="IPR006171">
    <property type="entry name" value="TOPRIM_dom"/>
</dbReference>
<comment type="domain">
    <text evidence="12">Contains an N-terminal zinc-binding domain, a central core domain that contains the primase activity, and a C-terminal DnaB-binding domain.</text>
</comment>
<dbReference type="InterPro" id="IPR006295">
    <property type="entry name" value="DNA_primase_DnaG"/>
</dbReference>
<dbReference type="GO" id="GO:0005737">
    <property type="term" value="C:cytoplasm"/>
    <property type="evidence" value="ECO:0007669"/>
    <property type="project" value="TreeGrafter"/>
</dbReference>
<organism evidence="15 16">
    <name type="scientific">Phaeodactylibacter xiamenensis</name>
    <dbReference type="NCBI Taxonomy" id="1524460"/>
    <lineage>
        <taxon>Bacteria</taxon>
        <taxon>Pseudomonadati</taxon>
        <taxon>Bacteroidota</taxon>
        <taxon>Saprospiria</taxon>
        <taxon>Saprospirales</taxon>
        <taxon>Haliscomenobacteraceae</taxon>
        <taxon>Phaeodactylibacter</taxon>
    </lineage>
</organism>
<dbReference type="SUPFAM" id="SSF57783">
    <property type="entry name" value="Zinc beta-ribbon"/>
    <property type="match status" value="1"/>
</dbReference>
<dbReference type="Gene3D" id="3.40.1360.10">
    <property type="match status" value="1"/>
</dbReference>
<dbReference type="FunFam" id="3.40.1360.10:FF:000002">
    <property type="entry name" value="DNA primase"/>
    <property type="match status" value="1"/>
</dbReference>
<dbReference type="InterPro" id="IPR030846">
    <property type="entry name" value="DnaG_bac"/>
</dbReference>
<keyword evidence="9" id="KW-0460">Magnesium</keyword>